<proteinExistence type="predicted"/>
<name>A0A5C1WS16_STRGN</name>
<feature type="transmembrane region" description="Helical" evidence="1">
    <location>
        <begin position="154"/>
        <end position="175"/>
    </location>
</feature>
<keyword evidence="1" id="KW-0472">Membrane</keyword>
<dbReference type="AlphaFoldDB" id="A0A5C1WS16"/>
<feature type="transmembrane region" description="Helical" evidence="1">
    <location>
        <begin position="181"/>
        <end position="199"/>
    </location>
</feature>
<keyword evidence="1" id="KW-1133">Transmembrane helix</keyword>
<organism evidence="2">
    <name type="scientific">Streptococcus gordonii</name>
    <dbReference type="NCBI Taxonomy" id="1302"/>
    <lineage>
        <taxon>Bacteria</taxon>
        <taxon>Bacillati</taxon>
        <taxon>Bacillota</taxon>
        <taxon>Bacilli</taxon>
        <taxon>Lactobacillales</taxon>
        <taxon>Streptococcaceae</taxon>
        <taxon>Streptococcus</taxon>
    </lineage>
</organism>
<evidence type="ECO:0008006" key="3">
    <source>
        <dbReference type="Google" id="ProtNLM"/>
    </source>
</evidence>
<dbReference type="EMBL" id="MH723704">
    <property type="protein sequence ID" value="QEN91924.1"/>
    <property type="molecule type" value="Genomic_DNA"/>
</dbReference>
<sequence>MRMIENFQRWKVNLSGWMVSSIDKTYRYSEPNYSYKDSKRKIENLEVLKILDNQDDIKLRQKNDAIKYSFRVIPTAFILYIFLSVIFQNLKFSDKDIIFLSVFVGFIIILFLIVLFGAIRFIIPALVIFVEWLISRFSKQYRAKIKWLRKFPSLLPLTVWPLMLSDFIKIIFQEYRLVDNLILKITLVLIVSFILWLYLHDLIKSQPVFQVEALIVSPAMILSVLAISTLIFDIDWKNKLPWTLSVVFFTISSTFLDLSISNRREKEYAIAQEIFQEQLLLEKPRYKELKKCYYHGGEKYKEKLLSTEKFLRLIKKREKYLIRRDKNNRYSYKSGFNPRNNISPTRNYLP</sequence>
<protein>
    <recommendedName>
        <fullName evidence="3">Beta-carotene 15,15'-monooxygenase</fullName>
    </recommendedName>
</protein>
<feature type="transmembrane region" description="Helical" evidence="1">
    <location>
        <begin position="211"/>
        <end position="234"/>
    </location>
</feature>
<reference evidence="2" key="1">
    <citation type="submission" date="2018-08" db="EMBL/GenBank/DDBJ databases">
        <title>Prevalence and molecular specificity of Streptococcal camG-derived peptides inducing a mating response in E. fecaelis cells carrying the pheromone responsive plasmid pAM373.</title>
        <authorList>
            <person name="Vickerman M."/>
            <person name="Mansfield J."/>
        </authorList>
    </citation>
    <scope>NUCLEOTIDE SEQUENCE</scope>
    <source>
        <strain evidence="2">SK6</strain>
    </source>
</reference>
<feature type="transmembrane region" description="Helical" evidence="1">
    <location>
        <begin position="100"/>
        <end position="133"/>
    </location>
</feature>
<feature type="transmembrane region" description="Helical" evidence="1">
    <location>
        <begin position="68"/>
        <end position="88"/>
    </location>
</feature>
<keyword evidence="1" id="KW-0812">Transmembrane</keyword>
<evidence type="ECO:0000313" key="2">
    <source>
        <dbReference type="EMBL" id="QEN91924.1"/>
    </source>
</evidence>
<feature type="transmembrane region" description="Helical" evidence="1">
    <location>
        <begin position="240"/>
        <end position="260"/>
    </location>
</feature>
<evidence type="ECO:0000256" key="1">
    <source>
        <dbReference type="SAM" id="Phobius"/>
    </source>
</evidence>
<accession>A0A5C1WS16</accession>